<accession>A0A391NYY5</accession>
<evidence type="ECO:0000313" key="5">
    <source>
        <dbReference type="EMBL" id="GCA66225.1"/>
    </source>
</evidence>
<dbReference type="SMART" id="SM00345">
    <property type="entry name" value="HTH_GNTR"/>
    <property type="match status" value="1"/>
</dbReference>
<organism evidence="5 6">
    <name type="scientific">Mediterraneibacter butyricigenes</name>
    <dbReference type="NCBI Taxonomy" id="2316025"/>
    <lineage>
        <taxon>Bacteria</taxon>
        <taxon>Bacillati</taxon>
        <taxon>Bacillota</taxon>
        <taxon>Clostridia</taxon>
        <taxon>Lachnospirales</taxon>
        <taxon>Lachnospiraceae</taxon>
        <taxon>Mediterraneibacter</taxon>
    </lineage>
</organism>
<protein>
    <submittedName>
        <fullName evidence="5">GntR family transcriptional regulator</fullName>
    </submittedName>
</protein>
<dbReference type="InterPro" id="IPR036390">
    <property type="entry name" value="WH_DNA-bd_sf"/>
</dbReference>
<dbReference type="PANTHER" id="PTHR38445:SF7">
    <property type="entry name" value="GNTR-FAMILY TRANSCRIPTIONAL REGULATOR"/>
    <property type="match status" value="1"/>
</dbReference>
<dbReference type="Gene3D" id="1.10.10.10">
    <property type="entry name" value="Winged helix-like DNA-binding domain superfamily/Winged helix DNA-binding domain"/>
    <property type="match status" value="1"/>
</dbReference>
<proteinExistence type="predicted"/>
<dbReference type="AlphaFoldDB" id="A0A391NYY5"/>
<dbReference type="SUPFAM" id="SSF46785">
    <property type="entry name" value="Winged helix' DNA-binding domain"/>
    <property type="match status" value="1"/>
</dbReference>
<name>A0A391NYY5_9FIRM</name>
<dbReference type="Pfam" id="PF00392">
    <property type="entry name" value="GntR"/>
    <property type="match status" value="1"/>
</dbReference>
<keyword evidence="6" id="KW-1185">Reference proteome</keyword>
<evidence type="ECO:0000256" key="3">
    <source>
        <dbReference type="ARBA" id="ARBA00023163"/>
    </source>
</evidence>
<dbReference type="CDD" id="cd07377">
    <property type="entry name" value="WHTH_GntR"/>
    <property type="match status" value="1"/>
</dbReference>
<dbReference type="GO" id="GO:0003700">
    <property type="term" value="F:DNA-binding transcription factor activity"/>
    <property type="evidence" value="ECO:0007669"/>
    <property type="project" value="InterPro"/>
</dbReference>
<dbReference type="RefSeq" id="WP_117604095.1">
    <property type="nucleotide sequence ID" value="NZ_BHGK01000001.1"/>
</dbReference>
<gene>
    <name evidence="5" type="ORF">KGMB01110_06610</name>
</gene>
<reference evidence="6" key="1">
    <citation type="submission" date="2018-09" db="EMBL/GenBank/DDBJ databases">
        <title>Draft Genome Sequence of Mediterraneibacter sp. KCTC 15684.</title>
        <authorList>
            <person name="Kim J.S."/>
            <person name="Han K.I."/>
            <person name="Suh M.K."/>
            <person name="Lee K.C."/>
            <person name="Eom M.K."/>
            <person name="Lee J.H."/>
            <person name="Park S.H."/>
            <person name="Kang S.W."/>
            <person name="Park J.E."/>
            <person name="Oh B.S."/>
            <person name="Yu S.Y."/>
            <person name="Choi S.H."/>
            <person name="Lee D.H."/>
            <person name="Yoon H."/>
            <person name="Kim B."/>
            <person name="Yang S.J."/>
            <person name="Lee J.S."/>
        </authorList>
    </citation>
    <scope>NUCLEOTIDE SEQUENCE [LARGE SCALE GENOMIC DNA]</scope>
    <source>
        <strain evidence="6">KCTC 15684</strain>
    </source>
</reference>
<dbReference type="InterPro" id="IPR036388">
    <property type="entry name" value="WH-like_DNA-bd_sf"/>
</dbReference>
<evidence type="ECO:0000256" key="1">
    <source>
        <dbReference type="ARBA" id="ARBA00023015"/>
    </source>
</evidence>
<dbReference type="PROSITE" id="PS50949">
    <property type="entry name" value="HTH_GNTR"/>
    <property type="match status" value="1"/>
</dbReference>
<dbReference type="GO" id="GO:0003677">
    <property type="term" value="F:DNA binding"/>
    <property type="evidence" value="ECO:0007669"/>
    <property type="project" value="UniProtKB-KW"/>
</dbReference>
<evidence type="ECO:0000256" key="2">
    <source>
        <dbReference type="ARBA" id="ARBA00023125"/>
    </source>
</evidence>
<dbReference type="InterPro" id="IPR000524">
    <property type="entry name" value="Tscrpt_reg_HTH_GntR"/>
</dbReference>
<evidence type="ECO:0000313" key="6">
    <source>
        <dbReference type="Proteomes" id="UP000265643"/>
    </source>
</evidence>
<dbReference type="PRINTS" id="PR00035">
    <property type="entry name" value="HTHGNTR"/>
</dbReference>
<keyword evidence="2" id="KW-0238">DNA-binding</keyword>
<evidence type="ECO:0000259" key="4">
    <source>
        <dbReference type="PROSITE" id="PS50949"/>
    </source>
</evidence>
<comment type="caution">
    <text evidence="5">The sequence shown here is derived from an EMBL/GenBank/DDBJ whole genome shotgun (WGS) entry which is preliminary data.</text>
</comment>
<feature type="domain" description="HTH gntR-type" evidence="4">
    <location>
        <begin position="11"/>
        <end position="79"/>
    </location>
</feature>
<dbReference type="PANTHER" id="PTHR38445">
    <property type="entry name" value="HTH-TYPE TRANSCRIPTIONAL REPRESSOR YTRA"/>
    <property type="match status" value="1"/>
</dbReference>
<keyword evidence="3" id="KW-0804">Transcription</keyword>
<dbReference type="EMBL" id="BHGK01000001">
    <property type="protein sequence ID" value="GCA66225.1"/>
    <property type="molecule type" value="Genomic_DNA"/>
</dbReference>
<dbReference type="Proteomes" id="UP000265643">
    <property type="component" value="Unassembled WGS sequence"/>
</dbReference>
<sequence length="124" mass="14039">MHIILNHSSMVPIYEQLVEQIKTEILQSRLSEGEVLPSVRKLSAELRISSLTVKKAYDRLEEEGFVTTVHGKGTFVTATDQQVAVEARRKAVEEEFEKAIDRAENIGMSKEEILEVVKLLLEES</sequence>
<keyword evidence="1" id="KW-0805">Transcription regulation</keyword>